<dbReference type="RefSeq" id="WP_015804346.1">
    <property type="nucleotide sequence ID" value="NC_013093.1"/>
</dbReference>
<dbReference type="InterPro" id="IPR056098">
    <property type="entry name" value="Acb2/Tad1_hairpin"/>
</dbReference>
<gene>
    <name evidence="3" type="ordered locus">Amir_5646</name>
</gene>
<name>C6WC73_ACTMD</name>
<proteinExistence type="predicted"/>
<evidence type="ECO:0000259" key="2">
    <source>
        <dbReference type="Pfam" id="PF24729"/>
    </source>
</evidence>
<dbReference type="HOGENOM" id="CLU_174530_0_0_11"/>
<evidence type="ECO:0000313" key="4">
    <source>
        <dbReference type="Proteomes" id="UP000002213"/>
    </source>
</evidence>
<protein>
    <recommendedName>
        <fullName evidence="2">Acb2/Tad1 hairpin domain-containing protein</fullName>
    </recommendedName>
</protein>
<dbReference type="AlphaFoldDB" id="C6WC73"/>
<dbReference type="KEGG" id="ami:Amir_5646"/>
<organism evidence="3 4">
    <name type="scientific">Actinosynnema mirum (strain ATCC 29888 / DSM 43827 / JCM 3225 / NBRC 14064 / NCIMB 13271 / NRRL B-12336 / IMRU 3971 / 101)</name>
    <dbReference type="NCBI Taxonomy" id="446462"/>
    <lineage>
        <taxon>Bacteria</taxon>
        <taxon>Bacillati</taxon>
        <taxon>Actinomycetota</taxon>
        <taxon>Actinomycetes</taxon>
        <taxon>Pseudonocardiales</taxon>
        <taxon>Pseudonocardiaceae</taxon>
        <taxon>Actinosynnema</taxon>
    </lineage>
</organism>
<keyword evidence="4" id="KW-1185">Reference proteome</keyword>
<dbReference type="EMBL" id="CP001630">
    <property type="protein sequence ID" value="ACU39461.1"/>
    <property type="molecule type" value="Genomic_DNA"/>
</dbReference>
<reference evidence="3 4" key="1">
    <citation type="journal article" date="2009" name="Stand. Genomic Sci.">
        <title>Complete genome sequence of Actinosynnema mirum type strain (101).</title>
        <authorList>
            <person name="Land M."/>
            <person name="Lapidus A."/>
            <person name="Mayilraj S."/>
            <person name="Chen F."/>
            <person name="Copeland A."/>
            <person name="Del Rio T.G."/>
            <person name="Nolan M."/>
            <person name="Lucas S."/>
            <person name="Tice H."/>
            <person name="Cheng J.F."/>
            <person name="Chertkov O."/>
            <person name="Bruce D."/>
            <person name="Goodwin L."/>
            <person name="Pitluck S."/>
            <person name="Rohde M."/>
            <person name="Goker M."/>
            <person name="Pati A."/>
            <person name="Ivanova N."/>
            <person name="Mavromatis K."/>
            <person name="Chen A."/>
            <person name="Palaniappan K."/>
            <person name="Hauser L."/>
            <person name="Chang Y.J."/>
            <person name="Jeffries C.C."/>
            <person name="Brettin T."/>
            <person name="Detter J.C."/>
            <person name="Han C."/>
            <person name="Chain P."/>
            <person name="Tindall B.J."/>
            <person name="Bristow J."/>
            <person name="Eisen J.A."/>
            <person name="Markowitz V."/>
            <person name="Hugenholtz P."/>
            <person name="Kyrpides N.C."/>
            <person name="Klenk H.P."/>
        </authorList>
    </citation>
    <scope>NUCLEOTIDE SEQUENCE [LARGE SCALE GENOMIC DNA]</scope>
    <source>
        <strain evidence="4">ATCC 29888 / DSM 43827 / JCM 3225 / NBRC 14064 / NCIMB 13271 / NRRL B-12336 / IMRU 3971 / 101</strain>
    </source>
</reference>
<dbReference type="eggNOG" id="ENOG5033FJM">
    <property type="taxonomic scope" value="Bacteria"/>
</dbReference>
<dbReference type="GO" id="GO:0000166">
    <property type="term" value="F:nucleotide binding"/>
    <property type="evidence" value="ECO:0007669"/>
    <property type="project" value="UniProtKB-KW"/>
</dbReference>
<keyword evidence="1" id="KW-0547">Nucleotide-binding</keyword>
<sequence length="77" mass="8779">MENQHQKITGYRDLDQNEIDVMNAVKEVEKEFAALWRRLGNLPDVDRRWLAVARTHVEEGCSAAARAVARPDSPFDA</sequence>
<accession>C6WC73</accession>
<dbReference type="Proteomes" id="UP000002213">
    <property type="component" value="Chromosome"/>
</dbReference>
<dbReference type="Pfam" id="PF24729">
    <property type="entry name" value="Acb2_Tad1_hairpin"/>
    <property type="match status" value="1"/>
</dbReference>
<feature type="domain" description="Acb2/Tad1 hairpin" evidence="2">
    <location>
        <begin position="7"/>
        <end position="69"/>
    </location>
</feature>
<evidence type="ECO:0000256" key="1">
    <source>
        <dbReference type="ARBA" id="ARBA00022741"/>
    </source>
</evidence>
<evidence type="ECO:0000313" key="3">
    <source>
        <dbReference type="EMBL" id="ACU39461.1"/>
    </source>
</evidence>